<feature type="region of interest" description="Disordered" evidence="1">
    <location>
        <begin position="1"/>
        <end position="61"/>
    </location>
</feature>
<dbReference type="EMBL" id="BAABGA010000005">
    <property type="protein sequence ID" value="GAA4443586.1"/>
    <property type="molecule type" value="Genomic_DNA"/>
</dbReference>
<gene>
    <name evidence="2" type="ORF">GCM10023156_00870</name>
</gene>
<evidence type="ECO:0000313" key="2">
    <source>
        <dbReference type="EMBL" id="GAA4443586.1"/>
    </source>
</evidence>
<evidence type="ECO:0000313" key="3">
    <source>
        <dbReference type="Proteomes" id="UP001500840"/>
    </source>
</evidence>
<dbReference type="Proteomes" id="UP001500840">
    <property type="component" value="Unassembled WGS sequence"/>
</dbReference>
<feature type="compositionally biased region" description="Polar residues" evidence="1">
    <location>
        <begin position="40"/>
        <end position="61"/>
    </location>
</feature>
<sequence length="61" mass="6671">MLRWDSNDPPSPWAAANPSHKPTLKPKTVHREPPILATKITATQASAWQTNSDSKNQTGGH</sequence>
<protein>
    <submittedName>
        <fullName evidence="2">Uncharacterized protein</fullName>
    </submittedName>
</protein>
<proteinExistence type="predicted"/>
<reference evidence="3" key="1">
    <citation type="journal article" date="2019" name="Int. J. Syst. Evol. Microbiol.">
        <title>The Global Catalogue of Microorganisms (GCM) 10K type strain sequencing project: providing services to taxonomists for standard genome sequencing and annotation.</title>
        <authorList>
            <consortium name="The Broad Institute Genomics Platform"/>
            <consortium name="The Broad Institute Genome Sequencing Center for Infectious Disease"/>
            <person name="Wu L."/>
            <person name="Ma J."/>
        </authorList>
    </citation>
    <scope>NUCLEOTIDE SEQUENCE [LARGE SCALE GENOMIC DNA]</scope>
    <source>
        <strain evidence="3">JCM 17759</strain>
    </source>
</reference>
<accession>A0ABP8M353</accession>
<keyword evidence="3" id="KW-1185">Reference proteome</keyword>
<organism evidence="2 3">
    <name type="scientific">Novipirellula rosea</name>
    <dbReference type="NCBI Taxonomy" id="1031540"/>
    <lineage>
        <taxon>Bacteria</taxon>
        <taxon>Pseudomonadati</taxon>
        <taxon>Planctomycetota</taxon>
        <taxon>Planctomycetia</taxon>
        <taxon>Pirellulales</taxon>
        <taxon>Pirellulaceae</taxon>
        <taxon>Novipirellula</taxon>
    </lineage>
</organism>
<comment type="caution">
    <text evidence="2">The sequence shown here is derived from an EMBL/GenBank/DDBJ whole genome shotgun (WGS) entry which is preliminary data.</text>
</comment>
<name>A0ABP8M353_9BACT</name>
<evidence type="ECO:0000256" key="1">
    <source>
        <dbReference type="SAM" id="MobiDB-lite"/>
    </source>
</evidence>